<organism evidence="9 10">
    <name type="scientific">Dendroctonus ponderosae</name>
    <name type="common">Mountain pine beetle</name>
    <dbReference type="NCBI Taxonomy" id="77166"/>
    <lineage>
        <taxon>Eukaryota</taxon>
        <taxon>Metazoa</taxon>
        <taxon>Ecdysozoa</taxon>
        <taxon>Arthropoda</taxon>
        <taxon>Hexapoda</taxon>
        <taxon>Insecta</taxon>
        <taxon>Pterygota</taxon>
        <taxon>Neoptera</taxon>
        <taxon>Endopterygota</taxon>
        <taxon>Coleoptera</taxon>
        <taxon>Polyphaga</taxon>
        <taxon>Cucujiformia</taxon>
        <taxon>Curculionidae</taxon>
        <taxon>Scolytinae</taxon>
        <taxon>Dendroctonus</taxon>
    </lineage>
</organism>
<dbReference type="GO" id="GO:0051033">
    <property type="term" value="F:RNA transmembrane transporter activity"/>
    <property type="evidence" value="ECO:0007669"/>
    <property type="project" value="TreeGrafter"/>
</dbReference>
<proteinExistence type="inferred from homology"/>
<dbReference type="Pfam" id="PF13965">
    <property type="entry name" value="SID-1_RNA_chan"/>
    <property type="match status" value="1"/>
</dbReference>
<feature type="transmembrane region" description="Helical" evidence="8">
    <location>
        <begin position="716"/>
        <end position="737"/>
    </location>
</feature>
<reference evidence="9 10" key="1">
    <citation type="journal article" date="2013" name="Genome Biol.">
        <title>Draft genome of the mountain pine beetle, Dendroctonus ponderosae Hopkins, a major forest pest.</title>
        <authorList>
            <person name="Keeling C.I."/>
            <person name="Yuen M.M."/>
            <person name="Liao N.Y."/>
            <person name="Docking T.R."/>
            <person name="Chan S.K."/>
            <person name="Taylor G.A."/>
            <person name="Palmquist D.L."/>
            <person name="Jackman S.D."/>
            <person name="Nguyen A."/>
            <person name="Li M."/>
            <person name="Henderson H."/>
            <person name="Janes J.K."/>
            <person name="Zhao Y."/>
            <person name="Pandoh P."/>
            <person name="Moore R."/>
            <person name="Sperling F.A."/>
            <person name="Huber D.P."/>
            <person name="Birol I."/>
            <person name="Jones S.J."/>
            <person name="Bohlmann J."/>
        </authorList>
    </citation>
    <scope>NUCLEOTIDE SEQUENCE</scope>
</reference>
<feature type="transmembrane region" description="Helical" evidence="8">
    <location>
        <begin position="691"/>
        <end position="710"/>
    </location>
</feature>
<keyword evidence="4" id="KW-0732">Signal</keyword>
<evidence type="ECO:0000256" key="4">
    <source>
        <dbReference type="ARBA" id="ARBA00022729"/>
    </source>
</evidence>
<dbReference type="AlphaFoldDB" id="U4U416"/>
<dbReference type="GO" id="GO:0003725">
    <property type="term" value="F:double-stranded RNA binding"/>
    <property type="evidence" value="ECO:0007669"/>
    <property type="project" value="TreeGrafter"/>
</dbReference>
<evidence type="ECO:0000256" key="6">
    <source>
        <dbReference type="ARBA" id="ARBA00023136"/>
    </source>
</evidence>
<keyword evidence="6 8" id="KW-0472">Membrane</keyword>
<feature type="transmembrane region" description="Helical" evidence="8">
    <location>
        <begin position="800"/>
        <end position="819"/>
    </location>
</feature>
<dbReference type="Proteomes" id="UP000030742">
    <property type="component" value="Unassembled WGS sequence"/>
</dbReference>
<keyword evidence="7" id="KW-0325">Glycoprotein</keyword>
<evidence type="ECO:0000256" key="7">
    <source>
        <dbReference type="ARBA" id="ARBA00023180"/>
    </source>
</evidence>
<protein>
    <recommendedName>
        <fullName evidence="11">SID1 transmembrane family member 1</fullName>
    </recommendedName>
</protein>
<evidence type="ECO:0008006" key="11">
    <source>
        <dbReference type="Google" id="ProtNLM"/>
    </source>
</evidence>
<gene>
    <name evidence="9" type="ORF">D910_05186</name>
</gene>
<comment type="similarity">
    <text evidence="2">Belongs to the SID1 family.</text>
</comment>
<feature type="transmembrane region" description="Helical" evidence="8">
    <location>
        <begin position="370"/>
        <end position="395"/>
    </location>
</feature>
<keyword evidence="3 8" id="KW-0812">Transmembrane</keyword>
<evidence type="ECO:0000313" key="9">
    <source>
        <dbReference type="EMBL" id="ERL87797.1"/>
    </source>
</evidence>
<comment type="subcellular location">
    <subcellularLocation>
        <location evidence="1">Membrane</location>
        <topology evidence="1">Multi-pass membrane protein</topology>
    </subcellularLocation>
</comment>
<dbReference type="PANTHER" id="PTHR12185:SF14">
    <property type="entry name" value="CHOLESTEROL UPTAKE PROTEIN 1"/>
    <property type="match status" value="1"/>
</dbReference>
<dbReference type="GO" id="GO:0005764">
    <property type="term" value="C:lysosome"/>
    <property type="evidence" value="ECO:0007669"/>
    <property type="project" value="TreeGrafter"/>
</dbReference>
<dbReference type="InterPro" id="IPR025958">
    <property type="entry name" value="SID1_TM_fam"/>
</dbReference>
<feature type="transmembrane region" description="Helical" evidence="8">
    <location>
        <begin position="605"/>
        <end position="625"/>
    </location>
</feature>
<feature type="transmembrane region" description="Helical" evidence="8">
    <location>
        <begin position="509"/>
        <end position="527"/>
    </location>
</feature>
<evidence type="ECO:0000256" key="5">
    <source>
        <dbReference type="ARBA" id="ARBA00022989"/>
    </source>
</evidence>
<feature type="transmembrane region" description="Helical" evidence="8">
    <location>
        <begin position="631"/>
        <end position="649"/>
    </location>
</feature>
<feature type="transmembrane region" description="Helical" evidence="8">
    <location>
        <begin position="453"/>
        <end position="475"/>
    </location>
</feature>
<keyword evidence="5 8" id="KW-1133">Transmembrane helix</keyword>
<accession>U4U416</accession>
<feature type="transmembrane region" description="Helical" evidence="8">
    <location>
        <begin position="749"/>
        <end position="769"/>
    </location>
</feature>
<dbReference type="PANTHER" id="PTHR12185">
    <property type="entry name" value="SID1 TRANSMEMBRANE FAMILY MEMEBER"/>
    <property type="match status" value="1"/>
</dbReference>
<feature type="transmembrane region" description="Helical" evidence="8">
    <location>
        <begin position="548"/>
        <end position="569"/>
    </location>
</feature>
<evidence type="ECO:0000256" key="8">
    <source>
        <dbReference type="SAM" id="Phobius"/>
    </source>
</evidence>
<name>U4U416_DENPD</name>
<evidence type="ECO:0000313" key="10">
    <source>
        <dbReference type="Proteomes" id="UP000030742"/>
    </source>
</evidence>
<dbReference type="GO" id="GO:0005886">
    <property type="term" value="C:plasma membrane"/>
    <property type="evidence" value="ECO:0007669"/>
    <property type="project" value="TreeGrafter"/>
</dbReference>
<dbReference type="OrthoDB" id="416618at2759"/>
<evidence type="ECO:0000256" key="3">
    <source>
        <dbReference type="ARBA" id="ARBA00022692"/>
    </source>
</evidence>
<evidence type="ECO:0000256" key="1">
    <source>
        <dbReference type="ARBA" id="ARBA00004141"/>
    </source>
</evidence>
<dbReference type="STRING" id="77166.U4U416"/>
<dbReference type="EMBL" id="KB632001">
    <property type="protein sequence ID" value="ERL87797.1"/>
    <property type="molecule type" value="Genomic_DNA"/>
</dbReference>
<sequence>MKITRLRDHVKSRKSYKAIKCDYHSETSIRCRRLKVYCMAKRRRMNRLRRDVARLYHFEQSDLEWEALNSFDPPSYNSANYSVPYQGLINNSLEYIFEFSNYNSYKVFVPPRVTVTTKDATTVAPLMVTTRQPKELLSWKLPLSVETETGEEVYKNSSRTLCFDILNHNKIQGKLLHIITSFFACLRVTVSLLFPGFKQLQHENPIVSLATSSLTSIDFTVTVDFPNEFLLEHSTNYSIQISPSEPQYFFYNFSIPTNLTSTEVRESNYDTVILEVLSLDTICTIVSIQNVSCPVFDLNQDITFRGFYETFTTKGGITIPKYKFPYGFYIVFVAKADDYVCTKDLSPSVSGDRVKKLSLVIKPSITYNDYVYAVMITLSAIGAFYIIFGVSFFLFSRQYYVPRQMEYAAENGTATASLNSKIQEDREIRLCRSQPRLTDLARKPPRVLAKKSYLYLYNVLTVALFYGLPVVQLVITYQRVLNETGEQDICYYNFLCAHPLSFLSDFNHVFSNIGYVLLGILFLIITYHRELTHKDQDFDRHYGIPQHYGLFYAMGVALIMEGVLSGSYHVCPSQMNFQFDSSFMYVMAVLCMVKLYQNRHPDINANAYSTFGVLAIAIVLGMIGILENTDQFWVCFVILHILVCFYLSIKVYYMGCWKLSCVSLRRVGHIIRHDFWAGPLNVLKPCYKARFVMVVMGNLCNWALAAYALAYHPKNFAVFLLLIFMSNTLIYFFFYILMKYLHKESVRIVTWMFFCISTLCAIAAMYFFLHKAISWSKTPAQSRTFNVECKLLRFYDYHDIWHFLSAIGMFFTFMVLLTLDDDLSHTHHEQIPVF</sequence>
<evidence type="ECO:0000256" key="2">
    <source>
        <dbReference type="ARBA" id="ARBA00006618"/>
    </source>
</evidence>